<dbReference type="PANTHER" id="PTHR23407:SF1">
    <property type="entry name" value="5-FORMYLTETRAHYDROFOLATE CYCLO-LIGASE"/>
    <property type="match status" value="1"/>
</dbReference>
<dbReference type="PANTHER" id="PTHR23407">
    <property type="entry name" value="ATPASE INHIBITOR/5-FORMYLTETRAHYDROFOLATE CYCLO-LIGASE"/>
    <property type="match status" value="1"/>
</dbReference>
<dbReference type="GO" id="GO:0030272">
    <property type="term" value="F:5-formyltetrahydrofolate cyclo-ligase activity"/>
    <property type="evidence" value="ECO:0007669"/>
    <property type="project" value="UniProtKB-EC"/>
</dbReference>
<evidence type="ECO:0000313" key="7">
    <source>
        <dbReference type="Proteomes" id="UP001151582"/>
    </source>
</evidence>
<evidence type="ECO:0000256" key="5">
    <source>
        <dbReference type="ARBA" id="ARBA00038966"/>
    </source>
</evidence>
<keyword evidence="7" id="KW-1185">Reference proteome</keyword>
<dbReference type="OrthoDB" id="2015992at2759"/>
<reference evidence="6" key="1">
    <citation type="submission" date="2022-07" db="EMBL/GenBank/DDBJ databases">
        <title>Phylogenomic reconstructions and comparative analyses of Kickxellomycotina fungi.</title>
        <authorList>
            <person name="Reynolds N.K."/>
            <person name="Stajich J.E."/>
            <person name="Barry K."/>
            <person name="Grigoriev I.V."/>
            <person name="Crous P."/>
            <person name="Smith M.E."/>
        </authorList>
    </citation>
    <scope>NUCLEOTIDE SEQUENCE</scope>
    <source>
        <strain evidence="6">RSA 567</strain>
    </source>
</reference>
<dbReference type="SUPFAM" id="SSF100950">
    <property type="entry name" value="NagB/RpiA/CoA transferase-like"/>
    <property type="match status" value="1"/>
</dbReference>
<proteinExistence type="inferred from homology"/>
<evidence type="ECO:0000313" key="6">
    <source>
        <dbReference type="EMBL" id="KAJ1970209.1"/>
    </source>
</evidence>
<dbReference type="Pfam" id="PF01812">
    <property type="entry name" value="5-FTHF_cyc-lig"/>
    <property type="match status" value="1"/>
</dbReference>
<comment type="caution">
    <text evidence="6">The sequence shown here is derived from an EMBL/GenBank/DDBJ whole genome shotgun (WGS) entry which is preliminary data.</text>
</comment>
<dbReference type="Gene3D" id="3.40.50.10420">
    <property type="entry name" value="NagB/RpiA/CoA transferase-like"/>
    <property type="match status" value="1"/>
</dbReference>
<dbReference type="InterPro" id="IPR024185">
    <property type="entry name" value="FTHF_cligase-like_sf"/>
</dbReference>
<organism evidence="6 7">
    <name type="scientific">Dimargaris verticillata</name>
    <dbReference type="NCBI Taxonomy" id="2761393"/>
    <lineage>
        <taxon>Eukaryota</taxon>
        <taxon>Fungi</taxon>
        <taxon>Fungi incertae sedis</taxon>
        <taxon>Zoopagomycota</taxon>
        <taxon>Kickxellomycotina</taxon>
        <taxon>Dimargaritomycetes</taxon>
        <taxon>Dimargaritales</taxon>
        <taxon>Dimargaritaceae</taxon>
        <taxon>Dimargaris</taxon>
    </lineage>
</organism>
<name>A0A9W8EAI6_9FUNG</name>
<keyword evidence="3" id="KW-0067">ATP-binding</keyword>
<dbReference type="EMBL" id="JANBQB010001838">
    <property type="protein sequence ID" value="KAJ1970209.1"/>
    <property type="molecule type" value="Genomic_DNA"/>
</dbReference>
<keyword evidence="2" id="KW-0547">Nucleotide-binding</keyword>
<protein>
    <recommendedName>
        <fullName evidence="5">5-formyltetrahydrofolate cyclo-ligase</fullName>
        <ecNumber evidence="5">6.3.3.2</ecNumber>
    </recommendedName>
</protein>
<dbReference type="Proteomes" id="UP001151582">
    <property type="component" value="Unassembled WGS sequence"/>
</dbReference>
<dbReference type="GO" id="GO:0035999">
    <property type="term" value="P:tetrahydrofolate interconversion"/>
    <property type="evidence" value="ECO:0007669"/>
    <property type="project" value="TreeGrafter"/>
</dbReference>
<gene>
    <name evidence="6" type="ORF">H4R34_006098</name>
</gene>
<comment type="similarity">
    <text evidence="1">Belongs to the 5-formyltetrahydrofolate cyclo-ligase family.</text>
</comment>
<dbReference type="GO" id="GO:0005524">
    <property type="term" value="F:ATP binding"/>
    <property type="evidence" value="ECO:0007669"/>
    <property type="project" value="UniProtKB-KW"/>
</dbReference>
<evidence type="ECO:0000256" key="1">
    <source>
        <dbReference type="ARBA" id="ARBA00010638"/>
    </source>
</evidence>
<dbReference type="EC" id="6.3.3.2" evidence="5"/>
<dbReference type="InterPro" id="IPR037171">
    <property type="entry name" value="NagB/RpiA_transferase-like"/>
</dbReference>
<accession>A0A9W8EAI6</accession>
<dbReference type="GO" id="GO:0009396">
    <property type="term" value="P:folic acid-containing compound biosynthetic process"/>
    <property type="evidence" value="ECO:0007669"/>
    <property type="project" value="TreeGrafter"/>
</dbReference>
<dbReference type="AlphaFoldDB" id="A0A9W8EAI6"/>
<dbReference type="GO" id="GO:0005739">
    <property type="term" value="C:mitochondrion"/>
    <property type="evidence" value="ECO:0007669"/>
    <property type="project" value="TreeGrafter"/>
</dbReference>
<feature type="non-terminal residue" evidence="6">
    <location>
        <position position="1"/>
    </location>
</feature>
<evidence type="ECO:0000256" key="4">
    <source>
        <dbReference type="ARBA" id="ARBA00036539"/>
    </source>
</evidence>
<comment type="catalytic activity">
    <reaction evidence="4">
        <text>(6S)-5-formyl-5,6,7,8-tetrahydrofolate + ATP = (6R)-5,10-methenyltetrahydrofolate + ADP + phosphate</text>
        <dbReference type="Rhea" id="RHEA:10488"/>
        <dbReference type="ChEBI" id="CHEBI:30616"/>
        <dbReference type="ChEBI" id="CHEBI:43474"/>
        <dbReference type="ChEBI" id="CHEBI:57455"/>
        <dbReference type="ChEBI" id="CHEBI:57457"/>
        <dbReference type="ChEBI" id="CHEBI:456216"/>
        <dbReference type="EC" id="6.3.3.2"/>
    </reaction>
</comment>
<evidence type="ECO:0000256" key="2">
    <source>
        <dbReference type="ARBA" id="ARBA00022741"/>
    </source>
</evidence>
<dbReference type="InterPro" id="IPR002698">
    <property type="entry name" value="FTHF_cligase"/>
</dbReference>
<evidence type="ECO:0000256" key="3">
    <source>
        <dbReference type="ARBA" id="ARBA00022840"/>
    </source>
</evidence>
<sequence>KNCFVPRCTPTDMEMVLVHDMADFQSLPKNKWGIPEPKMDHPRVNVFEMGGPELILMPGLAFDYQRNRLGHGKGYYDKYIKRCREFALVRNSRGPRLGQFNSLRIVGH</sequence>